<keyword evidence="4" id="KW-1133">Transmembrane helix</keyword>
<evidence type="ECO:0000256" key="2">
    <source>
        <dbReference type="ARBA" id="ARBA00007262"/>
    </source>
</evidence>
<comment type="caution">
    <text evidence="6">The sequence shown here is derived from an EMBL/GenBank/DDBJ whole genome shotgun (WGS) entry which is preliminary data.</text>
</comment>
<comment type="similarity">
    <text evidence="2">Belongs to the IFI6/IFI27 family.</text>
</comment>
<evidence type="ECO:0000256" key="3">
    <source>
        <dbReference type="ARBA" id="ARBA00022692"/>
    </source>
</evidence>
<keyword evidence="7" id="KW-1185">Reference proteome</keyword>
<keyword evidence="3" id="KW-0812">Transmembrane</keyword>
<organism evidence="6 7">
    <name type="scientific">Porites evermanni</name>
    <dbReference type="NCBI Taxonomy" id="104178"/>
    <lineage>
        <taxon>Eukaryota</taxon>
        <taxon>Metazoa</taxon>
        <taxon>Cnidaria</taxon>
        <taxon>Anthozoa</taxon>
        <taxon>Hexacorallia</taxon>
        <taxon>Scleractinia</taxon>
        <taxon>Fungiina</taxon>
        <taxon>Poritidae</taxon>
        <taxon>Porites</taxon>
    </lineage>
</organism>
<evidence type="ECO:0000256" key="5">
    <source>
        <dbReference type="ARBA" id="ARBA00023136"/>
    </source>
</evidence>
<dbReference type="Proteomes" id="UP001159427">
    <property type="component" value="Unassembled WGS sequence"/>
</dbReference>
<gene>
    <name evidence="6" type="ORF">PEVE_00040458</name>
</gene>
<protein>
    <submittedName>
        <fullName evidence="6">Uncharacterized protein</fullName>
    </submittedName>
</protein>
<dbReference type="Gene3D" id="6.10.110.10">
    <property type="match status" value="1"/>
</dbReference>
<sequence length="208" mass="20828">METQAAQAQYESKILNTSGIVLRMYGNLAFTFSTVSNGFATYVGLKRSCREHLPSLSCGMTSLPRIADNLALSGSKIDISLKKTVCKASSFIALIEGSRGSMTAYGTSLGWKDLAVGVAVGTAAVAATPVVLSAAGFTAGGIAVGSAAASVQSVLYGSTVASGSIFAALQSAGVAGISASASGIIAGTTGTAAVVVKKVGERWYGRQG</sequence>
<accession>A0ABN8N3P6</accession>
<comment type="subcellular location">
    <subcellularLocation>
        <location evidence="1">Membrane</location>
        <topology evidence="1">Multi-pass membrane protein</topology>
    </subcellularLocation>
</comment>
<evidence type="ECO:0000313" key="6">
    <source>
        <dbReference type="EMBL" id="CAH3042450.1"/>
    </source>
</evidence>
<dbReference type="Pfam" id="PF06140">
    <property type="entry name" value="Ifi-6-16"/>
    <property type="match status" value="1"/>
</dbReference>
<dbReference type="PANTHER" id="PTHR16932">
    <property type="entry name" value="INTERFERON ALPHA-INDUCIBLE PROTEIN 27"/>
    <property type="match status" value="1"/>
</dbReference>
<evidence type="ECO:0000256" key="1">
    <source>
        <dbReference type="ARBA" id="ARBA00004141"/>
    </source>
</evidence>
<name>A0ABN8N3P6_9CNID</name>
<reference evidence="6 7" key="1">
    <citation type="submission" date="2022-05" db="EMBL/GenBank/DDBJ databases">
        <authorList>
            <consortium name="Genoscope - CEA"/>
            <person name="William W."/>
        </authorList>
    </citation>
    <scope>NUCLEOTIDE SEQUENCE [LARGE SCALE GENOMIC DNA]</scope>
</reference>
<dbReference type="InterPro" id="IPR038213">
    <property type="entry name" value="IFI6/IFI27-like_sf"/>
</dbReference>
<proteinExistence type="inferred from homology"/>
<dbReference type="InterPro" id="IPR009311">
    <property type="entry name" value="IFI6/IFI27-like"/>
</dbReference>
<evidence type="ECO:0000313" key="7">
    <source>
        <dbReference type="Proteomes" id="UP001159427"/>
    </source>
</evidence>
<keyword evidence="5" id="KW-0472">Membrane</keyword>
<dbReference type="EMBL" id="CALNXI010000738">
    <property type="protein sequence ID" value="CAH3042450.1"/>
    <property type="molecule type" value="Genomic_DNA"/>
</dbReference>
<evidence type="ECO:0000256" key="4">
    <source>
        <dbReference type="ARBA" id="ARBA00022989"/>
    </source>
</evidence>
<dbReference type="PANTHER" id="PTHR16932:SF18">
    <property type="entry name" value="INTERFERON, ALPHA-INDUCIBLE PROTEIN 27-LIKE 2"/>
    <property type="match status" value="1"/>
</dbReference>